<dbReference type="GO" id="GO:0016787">
    <property type="term" value="F:hydrolase activity"/>
    <property type="evidence" value="ECO:0007669"/>
    <property type="project" value="InterPro"/>
</dbReference>
<dbReference type="PANTHER" id="PTHR37844:SF2">
    <property type="entry name" value="SER_THR PROTEIN PHOSPHATASE SUPERFAMILY (AFU_ORTHOLOGUE AFUA_1G14840)"/>
    <property type="match status" value="1"/>
</dbReference>
<dbReference type="OrthoDB" id="550558at2759"/>
<dbReference type="InterPro" id="IPR004843">
    <property type="entry name" value="Calcineurin-like_PHP"/>
</dbReference>
<dbReference type="AlphaFoldDB" id="A0A3R7G810"/>
<evidence type="ECO:0000313" key="3">
    <source>
        <dbReference type="Proteomes" id="UP000215289"/>
    </source>
</evidence>
<accession>A0A3R7G810</accession>
<dbReference type="Gene3D" id="3.60.21.10">
    <property type="match status" value="1"/>
</dbReference>
<protein>
    <recommendedName>
        <fullName evidence="1">Calcineurin-like phosphoesterase domain-containing protein</fullName>
    </recommendedName>
</protein>
<reference evidence="2 3" key="1">
    <citation type="submission" date="2018-08" db="EMBL/GenBank/DDBJ databases">
        <title>Draft genome sequences of two Aspergillus turcosus clinical strains isolated from bronchoalveolar lavage fluid: one azole-susceptible and the other azole-resistant.</title>
        <authorList>
            <person name="Parent-Michaud M."/>
            <person name="Dufresne P.J."/>
            <person name="Fournier E."/>
            <person name="Martineau C."/>
            <person name="Moreira S."/>
            <person name="Perkins V."/>
            <person name="De Repentigny L."/>
            <person name="Dufresne S.F."/>
        </authorList>
    </citation>
    <scope>NUCLEOTIDE SEQUENCE [LARGE SCALE GENOMIC DNA]</scope>
    <source>
        <strain evidence="2">HMR AF 1038</strain>
    </source>
</reference>
<dbReference type="Pfam" id="PF00149">
    <property type="entry name" value="Metallophos"/>
    <property type="match status" value="1"/>
</dbReference>
<proteinExistence type="predicted"/>
<gene>
    <name evidence="2" type="ORF">CFD26_102786</name>
</gene>
<sequence length="519" mass="59007">MAPVSFQIMSDLHLETHSSYDDFQFQNRASYLALLGDIGHVENEQLYKFLEHQIQRYLIVFFVFGNHEPCHMSLKTAKKKMRAFEAKMEQTRIRSSRVGRFVFLDQTRYDISDTHTVLGCTLFSHVTPQQEFSVESLAVDFKDILHWTVDDHNLAHESDLKWLNAEVSKIAKEEPQRQIFIFTHHCPTMDSRCMNHRHKHSDVTSAFMTDLSSEECWTSTAVKMWAFGHTHYNCQFTDDRGKVILANQKGYQMYPQKSFDAGKMCSSSREPPVPQFAIQAVDLLMRGYLSALHRPFFGPSLHGTAYAFSRKVVVENSLKIWYLTHPTSGRASADPQTEQGHSDTDLVRLIICGEGVSRITAFQAVFSIATELRAQIYEDDSLSPLPLRQDLLQVIRSARDWHFRWLEAGETNIKGYILACALAAQIEGLLRGFQGDDIPPLLVQAVEEADEKCLPVLEEMAAALQTERAGDALPQVYVNLTPDLSEDWDFMMSDIFRDPGSIGSIGLFDNEAPLGPAIW</sequence>
<dbReference type="EMBL" id="NIDN02000145">
    <property type="protein sequence ID" value="RLL95595.1"/>
    <property type="molecule type" value="Genomic_DNA"/>
</dbReference>
<organism evidence="2 3">
    <name type="scientific">Aspergillus turcosus</name>
    <dbReference type="NCBI Taxonomy" id="1245748"/>
    <lineage>
        <taxon>Eukaryota</taxon>
        <taxon>Fungi</taxon>
        <taxon>Dikarya</taxon>
        <taxon>Ascomycota</taxon>
        <taxon>Pezizomycotina</taxon>
        <taxon>Eurotiomycetes</taxon>
        <taxon>Eurotiomycetidae</taxon>
        <taxon>Eurotiales</taxon>
        <taxon>Aspergillaceae</taxon>
        <taxon>Aspergillus</taxon>
        <taxon>Aspergillus subgen. Fumigati</taxon>
    </lineage>
</organism>
<dbReference type="InterPro" id="IPR029052">
    <property type="entry name" value="Metallo-depent_PP-like"/>
</dbReference>
<comment type="caution">
    <text evidence="2">The sequence shown here is derived from an EMBL/GenBank/DDBJ whole genome shotgun (WGS) entry which is preliminary data.</text>
</comment>
<evidence type="ECO:0000259" key="1">
    <source>
        <dbReference type="Pfam" id="PF00149"/>
    </source>
</evidence>
<dbReference type="Proteomes" id="UP000215289">
    <property type="component" value="Unassembled WGS sequence"/>
</dbReference>
<name>A0A3R7G810_9EURO</name>
<feature type="domain" description="Calcineurin-like phosphoesterase" evidence="1">
    <location>
        <begin position="8"/>
        <end position="232"/>
    </location>
</feature>
<evidence type="ECO:0000313" key="2">
    <source>
        <dbReference type="EMBL" id="RLL95595.1"/>
    </source>
</evidence>
<dbReference type="PANTHER" id="PTHR37844">
    <property type="entry name" value="SER/THR PROTEIN PHOSPHATASE SUPERFAMILY (AFU_ORTHOLOGUE AFUA_1G14840)"/>
    <property type="match status" value="1"/>
</dbReference>
<keyword evidence="3" id="KW-1185">Reference proteome</keyword>
<dbReference type="SUPFAM" id="SSF56300">
    <property type="entry name" value="Metallo-dependent phosphatases"/>
    <property type="match status" value="1"/>
</dbReference>